<keyword evidence="2" id="KW-0804">Transcription</keyword>
<gene>
    <name evidence="5" type="ORF">PY17X_1466200</name>
    <name evidence="4" type="ORF">PYYM_1467600</name>
</gene>
<evidence type="ECO:0000313" key="6">
    <source>
        <dbReference type="Proteomes" id="UP000072874"/>
    </source>
</evidence>
<dbReference type="GO" id="GO:0006367">
    <property type="term" value="P:transcription initiation at RNA polymerase II promoter"/>
    <property type="evidence" value="ECO:0007669"/>
    <property type="project" value="InterPro"/>
</dbReference>
<keyword evidence="5" id="KW-0396">Initiation factor</keyword>
<protein>
    <submittedName>
        <fullName evidence="5">Transcription initiation factor IIA subunit 2, putative</fullName>
    </submittedName>
</protein>
<dbReference type="VEuPathDB" id="PlasmoDB:PY17X_1466200"/>
<dbReference type="InterPro" id="IPR009088">
    <property type="entry name" value="TFIIA_b-brl"/>
</dbReference>
<dbReference type="Proteomes" id="UP000072874">
    <property type="component" value="Chromosome 14"/>
</dbReference>
<dbReference type="RefSeq" id="XP_022813073.1">
    <property type="nucleotide sequence ID" value="XM_022957732.1"/>
</dbReference>
<dbReference type="EMBL" id="LK934642">
    <property type="protein sequence ID" value="CDU21005.1"/>
    <property type="molecule type" value="Genomic_DNA"/>
</dbReference>
<reference evidence="5" key="3">
    <citation type="submission" date="2014-05" db="EMBL/GenBank/DDBJ databases">
        <authorList>
            <person name="Aslett M.A."/>
            <person name="De Silva N."/>
        </authorList>
    </citation>
    <scope>NUCLEOTIDE SEQUENCE</scope>
    <source>
        <strain evidence="5">17X</strain>
    </source>
</reference>
<dbReference type="OrthoDB" id="361139at2759"/>
<dbReference type="GO" id="GO:0005672">
    <property type="term" value="C:transcription factor TFIIA complex"/>
    <property type="evidence" value="ECO:0007669"/>
    <property type="project" value="InterPro"/>
</dbReference>
<dbReference type="AlphaFoldDB" id="A0A077YBY4"/>
<evidence type="ECO:0000256" key="1">
    <source>
        <dbReference type="ARBA" id="ARBA00004123"/>
    </source>
</evidence>
<reference evidence="5" key="4">
    <citation type="submission" date="2019-05" db="EMBL/GenBank/DDBJ databases">
        <authorList>
            <consortium name="Pathogen Informatics"/>
        </authorList>
    </citation>
    <scope>NUCLEOTIDE SEQUENCE</scope>
    <source>
        <strain evidence="5">17X</strain>
    </source>
</reference>
<dbReference type="Gene3D" id="2.30.18.10">
    <property type="entry name" value="Transcription factor IIA (TFIIA), beta-barrel domain"/>
    <property type="match status" value="1"/>
</dbReference>
<sequence>MIEENIDDKFSSFILLESLKEALNQMIDEFYVEKDVGIKIYKEACMNVKKEIDENSSQLADVNIAGQLKSYYCRNDIWTFYFKNALFKISKNKKARNSAKDYKNYLPLNLKTYKTFYNKKDIFLKSCIDNNNIKFFTNFGKCYSKIVNKEYNENENDDIFFYYDGLIKILCVENSTI</sequence>
<accession>A0A077YBY4</accession>
<reference evidence="6 7" key="1">
    <citation type="journal article" date="2014" name="BMC Biol.">
        <title>A comprehensive evaluation of rodent malaria parasite genomes and gene expression.</title>
        <authorList>
            <person name="Otto T.D."/>
            <person name="Bohme U."/>
            <person name="Jackson A.P."/>
            <person name="Hunt M."/>
            <person name="Franke-Fayard B."/>
            <person name="Hoeijmakers W.A."/>
            <person name="Religa A.A."/>
            <person name="Robertson L."/>
            <person name="Sanders M."/>
            <person name="Ogun S.A."/>
            <person name="Cunningham D."/>
            <person name="Erhart A."/>
            <person name="Billker O."/>
            <person name="Khan S.M."/>
            <person name="Stunnenberg H.G."/>
            <person name="Langhorne J."/>
            <person name="Holder A.A."/>
            <person name="Waters A.P."/>
            <person name="Newbold C.I."/>
            <person name="Pain A."/>
            <person name="Berriman M."/>
            <person name="Janse C.J."/>
        </authorList>
    </citation>
    <scope>NUCLEOTIDE SEQUENCE [LARGE SCALE GENOMIC DNA]</scope>
    <source>
        <strain evidence="5 6">17X</strain>
        <strain evidence="4 7">YM</strain>
    </source>
</reference>
<name>A0A077YBY4_PLAYE</name>
<dbReference type="EMBL" id="LM993668">
    <property type="protein sequence ID" value="VTZ81971.1"/>
    <property type="molecule type" value="Genomic_DNA"/>
</dbReference>
<dbReference type="GeneID" id="34860233"/>
<evidence type="ECO:0000256" key="2">
    <source>
        <dbReference type="ARBA" id="ARBA00023163"/>
    </source>
</evidence>
<dbReference type="Proteomes" id="UP000072904">
    <property type="component" value="Chromosome 14"/>
</dbReference>
<evidence type="ECO:0000256" key="3">
    <source>
        <dbReference type="ARBA" id="ARBA00023242"/>
    </source>
</evidence>
<organism evidence="4 7">
    <name type="scientific">Plasmodium yoelii</name>
    <dbReference type="NCBI Taxonomy" id="5861"/>
    <lineage>
        <taxon>Eukaryota</taxon>
        <taxon>Sar</taxon>
        <taxon>Alveolata</taxon>
        <taxon>Apicomplexa</taxon>
        <taxon>Aconoidasida</taxon>
        <taxon>Haemosporida</taxon>
        <taxon>Plasmodiidae</taxon>
        <taxon>Plasmodium</taxon>
        <taxon>Plasmodium (Vinckeia)</taxon>
    </lineage>
</organism>
<dbReference type="GO" id="GO:0003743">
    <property type="term" value="F:translation initiation factor activity"/>
    <property type="evidence" value="ECO:0007669"/>
    <property type="project" value="UniProtKB-KW"/>
</dbReference>
<comment type="subcellular location">
    <subcellularLocation>
        <location evidence="1">Nucleus</location>
    </subcellularLocation>
</comment>
<dbReference type="VEuPathDB" id="PlasmoDB:Py17XNL_001401483"/>
<keyword evidence="3" id="KW-0539">Nucleus</keyword>
<evidence type="ECO:0000313" key="5">
    <source>
        <dbReference type="EMBL" id="VTZ81971.1"/>
    </source>
</evidence>
<dbReference type="KEGG" id="pyo:PY17X_1466200"/>
<evidence type="ECO:0000313" key="4">
    <source>
        <dbReference type="EMBL" id="CDU21005.1"/>
    </source>
</evidence>
<dbReference type="SUPFAM" id="SSF50784">
    <property type="entry name" value="Transcription factor IIA (TFIIA), beta-barrel domain"/>
    <property type="match status" value="1"/>
</dbReference>
<keyword evidence="5" id="KW-0648">Protein biosynthesis</keyword>
<evidence type="ECO:0000313" key="7">
    <source>
        <dbReference type="Proteomes" id="UP000072904"/>
    </source>
</evidence>
<dbReference type="OMA" id="KIYKEAC"/>
<reference evidence="4" key="2">
    <citation type="submission" date="2014-05" db="EMBL/GenBank/DDBJ databases">
        <authorList>
            <person name="Aslett A.Martin."/>
            <person name="De Silva Nishadi"/>
        </authorList>
    </citation>
    <scope>NUCLEOTIDE SEQUENCE</scope>
    <source>
        <strain evidence="4">YM</strain>
    </source>
</reference>
<dbReference type="VEuPathDB" id="PlasmoDB:PYYM_1467600"/>
<proteinExistence type="predicted"/>